<dbReference type="Gene3D" id="3.40.525.10">
    <property type="entry name" value="CRAL-TRIO lipid binding domain"/>
    <property type="match status" value="1"/>
</dbReference>
<proteinExistence type="predicted"/>
<accession>A0A653C6M0</accession>
<dbReference type="SUPFAM" id="SSF52087">
    <property type="entry name" value="CRAL/TRIO domain"/>
    <property type="match status" value="1"/>
</dbReference>
<dbReference type="GO" id="GO:0016020">
    <property type="term" value="C:membrane"/>
    <property type="evidence" value="ECO:0007669"/>
    <property type="project" value="TreeGrafter"/>
</dbReference>
<dbReference type="AlphaFoldDB" id="A0A653C6M0"/>
<protein>
    <recommendedName>
        <fullName evidence="1">CRAL-TRIO domain-containing protein</fullName>
    </recommendedName>
</protein>
<name>A0A653C6M0_CALMS</name>
<feature type="domain" description="CRAL-TRIO" evidence="1">
    <location>
        <begin position="98"/>
        <end position="243"/>
    </location>
</feature>
<dbReference type="Proteomes" id="UP000410492">
    <property type="component" value="Unassembled WGS sequence"/>
</dbReference>
<evidence type="ECO:0000313" key="2">
    <source>
        <dbReference type="EMBL" id="VEN43538.1"/>
    </source>
</evidence>
<organism evidence="2 3">
    <name type="scientific">Callosobruchus maculatus</name>
    <name type="common">Southern cowpea weevil</name>
    <name type="synonym">Pulse bruchid</name>
    <dbReference type="NCBI Taxonomy" id="64391"/>
    <lineage>
        <taxon>Eukaryota</taxon>
        <taxon>Metazoa</taxon>
        <taxon>Ecdysozoa</taxon>
        <taxon>Arthropoda</taxon>
        <taxon>Hexapoda</taxon>
        <taxon>Insecta</taxon>
        <taxon>Pterygota</taxon>
        <taxon>Neoptera</taxon>
        <taxon>Endopterygota</taxon>
        <taxon>Coleoptera</taxon>
        <taxon>Polyphaga</taxon>
        <taxon>Cucujiformia</taxon>
        <taxon>Chrysomeloidea</taxon>
        <taxon>Chrysomelidae</taxon>
        <taxon>Bruchinae</taxon>
        <taxon>Bruchini</taxon>
        <taxon>Callosobruchus</taxon>
    </lineage>
</organism>
<dbReference type="PROSITE" id="PS50191">
    <property type="entry name" value="CRAL_TRIO"/>
    <property type="match status" value="1"/>
</dbReference>
<dbReference type="OrthoDB" id="6575879at2759"/>
<reference evidence="2 3" key="1">
    <citation type="submission" date="2019-01" db="EMBL/GenBank/DDBJ databases">
        <authorList>
            <person name="Sayadi A."/>
        </authorList>
    </citation>
    <scope>NUCLEOTIDE SEQUENCE [LARGE SCALE GENOMIC DNA]</scope>
</reference>
<dbReference type="InterPro" id="IPR036273">
    <property type="entry name" value="CRAL/TRIO_N_dom_sf"/>
</dbReference>
<dbReference type="SUPFAM" id="SSF46938">
    <property type="entry name" value="CRAL/TRIO N-terminal domain"/>
    <property type="match status" value="1"/>
</dbReference>
<dbReference type="PANTHER" id="PTHR10174:SF222">
    <property type="entry name" value="GH10083P-RELATED"/>
    <property type="match status" value="1"/>
</dbReference>
<sequence length="295" mass="34290">MNVIVKDRDDRLKIALKSHEKTLEQLQEDVNIIKEWLKTQKHLPETPHDHVIQNFLLLNKFSIETTKQKLDMYYTIRSLLPEVFENKHPNSPHMQQNMKAIYAVPVPELTDEGHCVAFLRIASESSNILDLDPYMIFSHIYNIAEVRLHEDVALGDVYVYDMAYFPFRQIARLNPKVFSSRVKALHILNAPAYAEPLIKLVKQLLNPKLSDRIHIHDSLESLRKCLPNKVLPKEYGGDLPPLGEINETWIKAFEKYAERFDKMAKLKVNEQLRPTPLVNDDILGIYGNFKKLNVD</sequence>
<evidence type="ECO:0000313" key="3">
    <source>
        <dbReference type="Proteomes" id="UP000410492"/>
    </source>
</evidence>
<dbReference type="PANTHER" id="PTHR10174">
    <property type="entry name" value="ALPHA-TOCOPHEROL TRANSFER PROTEIN-RELATED"/>
    <property type="match status" value="1"/>
</dbReference>
<dbReference type="PRINTS" id="PR00180">
    <property type="entry name" value="CRETINALDHBP"/>
</dbReference>
<dbReference type="InterPro" id="IPR036865">
    <property type="entry name" value="CRAL-TRIO_dom_sf"/>
</dbReference>
<keyword evidence="3" id="KW-1185">Reference proteome</keyword>
<dbReference type="EMBL" id="CAACVG010007082">
    <property type="protein sequence ID" value="VEN43538.1"/>
    <property type="molecule type" value="Genomic_DNA"/>
</dbReference>
<evidence type="ECO:0000259" key="1">
    <source>
        <dbReference type="PROSITE" id="PS50191"/>
    </source>
</evidence>
<dbReference type="SMART" id="SM00516">
    <property type="entry name" value="SEC14"/>
    <property type="match status" value="1"/>
</dbReference>
<dbReference type="InterPro" id="IPR001251">
    <property type="entry name" value="CRAL-TRIO_dom"/>
</dbReference>
<dbReference type="CDD" id="cd00170">
    <property type="entry name" value="SEC14"/>
    <property type="match status" value="1"/>
</dbReference>
<gene>
    <name evidence="2" type="ORF">CALMAC_LOCUS6651</name>
</gene>
<dbReference type="GO" id="GO:1902936">
    <property type="term" value="F:phosphatidylinositol bisphosphate binding"/>
    <property type="evidence" value="ECO:0007669"/>
    <property type="project" value="TreeGrafter"/>
</dbReference>
<dbReference type="Pfam" id="PF00650">
    <property type="entry name" value="CRAL_TRIO"/>
    <property type="match status" value="1"/>
</dbReference>